<evidence type="ECO:0000256" key="1">
    <source>
        <dbReference type="SAM" id="MobiDB-lite"/>
    </source>
</evidence>
<proteinExistence type="predicted"/>
<keyword evidence="3" id="KW-1185">Reference proteome</keyword>
<evidence type="ECO:0000313" key="3">
    <source>
        <dbReference type="Proteomes" id="UP000008909"/>
    </source>
</evidence>
<dbReference type="AlphaFoldDB" id="G7YFC4"/>
<dbReference type="Proteomes" id="UP000008909">
    <property type="component" value="Unassembled WGS sequence"/>
</dbReference>
<reference evidence="2" key="1">
    <citation type="journal article" date="2011" name="Genome Biol.">
        <title>The draft genome of the carcinogenic human liver fluke Clonorchis sinensis.</title>
        <authorList>
            <person name="Wang X."/>
            <person name="Chen W."/>
            <person name="Huang Y."/>
            <person name="Sun J."/>
            <person name="Men J."/>
            <person name="Liu H."/>
            <person name="Luo F."/>
            <person name="Guo L."/>
            <person name="Lv X."/>
            <person name="Deng C."/>
            <person name="Zhou C."/>
            <person name="Fan Y."/>
            <person name="Li X."/>
            <person name="Huang L."/>
            <person name="Hu Y."/>
            <person name="Liang C."/>
            <person name="Hu X."/>
            <person name="Xu J."/>
            <person name="Yu X."/>
        </authorList>
    </citation>
    <scope>NUCLEOTIDE SEQUENCE [LARGE SCALE GENOMIC DNA]</scope>
    <source>
        <strain evidence="2">Henan</strain>
    </source>
</reference>
<reference key="2">
    <citation type="submission" date="2011-10" db="EMBL/GenBank/DDBJ databases">
        <title>The genome and transcriptome sequence of Clonorchis sinensis provide insights into the carcinogenic liver fluke.</title>
        <authorList>
            <person name="Wang X."/>
            <person name="Huang Y."/>
            <person name="Chen W."/>
            <person name="Liu H."/>
            <person name="Guo L."/>
            <person name="Chen Y."/>
            <person name="Luo F."/>
            <person name="Zhou W."/>
            <person name="Sun J."/>
            <person name="Mao Q."/>
            <person name="Liang P."/>
            <person name="Zhou C."/>
            <person name="Tian Y."/>
            <person name="Men J."/>
            <person name="Lv X."/>
            <person name="Huang L."/>
            <person name="Zhou J."/>
            <person name="Hu Y."/>
            <person name="Li R."/>
            <person name="Zhang F."/>
            <person name="Lei H."/>
            <person name="Li X."/>
            <person name="Hu X."/>
            <person name="Liang C."/>
            <person name="Xu J."/>
            <person name="Wu Z."/>
            <person name="Yu X."/>
        </authorList>
    </citation>
    <scope>NUCLEOTIDE SEQUENCE</scope>
    <source>
        <strain>Henan</strain>
    </source>
</reference>
<dbReference type="EMBL" id="DF143181">
    <property type="protein sequence ID" value="GAA51657.1"/>
    <property type="molecule type" value="Genomic_DNA"/>
</dbReference>
<sequence length="540" mass="60449">MKELTKEGNDAEIPQAFSKHEEHSEKNATDVHQPALPSMFPTKSRGTWGPHPGRRTTSTAKLSFTPLCQVISYPPHVRHSEGGTENNSSLGCRVHLNGPSNCRAADILFCKSLVQEGANMNFGFGGVAALPRNQSHDILGGTPTNGLRNGNHLDVVVDLERPKIENAFGALQMLSHSRCVRGKVPINKGGRTDWVDVPRTGYGPKESLNSGNIRYGCYPRSENCTSQLNDLKCDLCYGAVRKPNSSCHRTACPFSDRGTLDDRYGAVSKSKHVSAMMAWHCHTQCDGTPATILFKISTATPRPIEPLAATSNKFFIRPRLTIATTRLYAVRSQWTIGADRRGQETMYWRLTGTGSTNNGLSAHICHNNWQDRFVEKQLPRSNQFLTPYESSFMLVRNEVFNATVGHPGKNKYYYYPMLPGRDDFDQFILKHLRLFPLFEDEDDVCILHIEKAFVGCPKTGVQKTPTRNTVRPRWTQDYPRSMLVLIFTIPLRILTTMTTLDNSAKMLIYGAIHGPKYGVAMMVPRLSYPVRRLARSSPHP</sequence>
<feature type="compositionally biased region" description="Basic and acidic residues" evidence="1">
    <location>
        <begin position="18"/>
        <end position="29"/>
    </location>
</feature>
<organism evidence="2 3">
    <name type="scientific">Clonorchis sinensis</name>
    <name type="common">Chinese liver fluke</name>
    <dbReference type="NCBI Taxonomy" id="79923"/>
    <lineage>
        <taxon>Eukaryota</taxon>
        <taxon>Metazoa</taxon>
        <taxon>Spiralia</taxon>
        <taxon>Lophotrochozoa</taxon>
        <taxon>Platyhelminthes</taxon>
        <taxon>Trematoda</taxon>
        <taxon>Digenea</taxon>
        <taxon>Opisthorchiida</taxon>
        <taxon>Opisthorchiata</taxon>
        <taxon>Opisthorchiidae</taxon>
        <taxon>Clonorchis</taxon>
    </lineage>
</organism>
<feature type="region of interest" description="Disordered" evidence="1">
    <location>
        <begin position="1"/>
        <end position="60"/>
    </location>
</feature>
<evidence type="ECO:0000313" key="2">
    <source>
        <dbReference type="EMBL" id="GAA51657.1"/>
    </source>
</evidence>
<name>G7YFC4_CLOSI</name>
<gene>
    <name evidence="2" type="ORF">CLF_106557</name>
</gene>
<protein>
    <submittedName>
        <fullName evidence="2">Uncharacterized protein</fullName>
    </submittedName>
</protein>
<accession>G7YFC4</accession>